<keyword evidence="2" id="KW-1133">Transmembrane helix</keyword>
<dbReference type="EMBL" id="CP015243">
    <property type="protein sequence ID" value="ANF58397.1"/>
    <property type="molecule type" value="Genomic_DNA"/>
</dbReference>
<evidence type="ECO:0000256" key="1">
    <source>
        <dbReference type="SAM" id="MobiDB-lite"/>
    </source>
</evidence>
<name>A0A172YGR9_9GAMM</name>
<gene>
    <name evidence="3" type="ORF">A5892_13720</name>
</gene>
<keyword evidence="4" id="KW-1185">Reference proteome</keyword>
<organism evidence="3 4">
    <name type="scientific">Halotalea alkalilenta</name>
    <dbReference type="NCBI Taxonomy" id="376489"/>
    <lineage>
        <taxon>Bacteria</taxon>
        <taxon>Pseudomonadati</taxon>
        <taxon>Pseudomonadota</taxon>
        <taxon>Gammaproteobacteria</taxon>
        <taxon>Oceanospirillales</taxon>
        <taxon>Halomonadaceae</taxon>
        <taxon>Halotalea</taxon>
    </lineage>
</organism>
<protein>
    <submittedName>
        <fullName evidence="3">Uncharacterized protein</fullName>
    </submittedName>
</protein>
<feature type="transmembrane region" description="Helical" evidence="2">
    <location>
        <begin position="60"/>
        <end position="77"/>
    </location>
</feature>
<dbReference type="KEGG" id="haa:A5892_13720"/>
<keyword evidence="2" id="KW-0472">Membrane</keyword>
<evidence type="ECO:0000256" key="2">
    <source>
        <dbReference type="SAM" id="Phobius"/>
    </source>
</evidence>
<evidence type="ECO:0000313" key="4">
    <source>
        <dbReference type="Proteomes" id="UP000077875"/>
    </source>
</evidence>
<reference evidence="3 4" key="1">
    <citation type="submission" date="2016-04" db="EMBL/GenBank/DDBJ databases">
        <title>Complete Genome Sequence of Halotalea alkalilenta IHB B 13600.</title>
        <authorList>
            <person name="Swarnkar M.K."/>
            <person name="Sharma A."/>
            <person name="Kaushal K."/>
            <person name="Soni R."/>
            <person name="Rana S."/>
            <person name="Singh A.K."/>
            <person name="Gulati A."/>
        </authorList>
    </citation>
    <scope>NUCLEOTIDE SEQUENCE [LARGE SCALE GENOMIC DNA]</scope>
    <source>
        <strain evidence="3 4">IHB B 13600</strain>
    </source>
</reference>
<keyword evidence="2" id="KW-0812">Transmembrane</keyword>
<feature type="region of interest" description="Disordered" evidence="1">
    <location>
        <begin position="130"/>
        <end position="152"/>
    </location>
</feature>
<dbReference type="Proteomes" id="UP000077875">
    <property type="component" value="Chromosome"/>
</dbReference>
<dbReference type="AlphaFoldDB" id="A0A172YGR9"/>
<proteinExistence type="predicted"/>
<feature type="transmembrane region" description="Helical" evidence="2">
    <location>
        <begin position="21"/>
        <end position="48"/>
    </location>
</feature>
<accession>A0A172YGR9</accession>
<sequence length="152" mass="16840">MSRPVPIAFSLRYYRRALVRANRWLGIPNWTWCLLASGSGLVATLIFSGGDYLSRLPFDLLYWLLGAVVLWVVLSLFSPSRKRLQAVAVEEHRADVARTALACRVPLSGVKLVDNDAEYDLLAAQLAENGESAVAETPETKSRPRDASLPTR</sequence>
<evidence type="ECO:0000313" key="3">
    <source>
        <dbReference type="EMBL" id="ANF58397.1"/>
    </source>
</evidence>